<comment type="caution">
    <text evidence="3">The sequence shown here is derived from an EMBL/GenBank/DDBJ whole genome shotgun (WGS) entry which is preliminary data.</text>
</comment>
<feature type="domain" description="HDOD" evidence="2">
    <location>
        <begin position="210"/>
        <end position="411"/>
    </location>
</feature>
<name>A0ABP3PGZ5_9GAMM</name>
<dbReference type="InterPro" id="IPR035919">
    <property type="entry name" value="EAL_sf"/>
</dbReference>
<gene>
    <name evidence="3" type="ORF">GCM10009098_34760</name>
</gene>
<dbReference type="PIRSF" id="PIRSF003180">
    <property type="entry name" value="DiGMPpdiest_YuxH"/>
    <property type="match status" value="1"/>
</dbReference>
<dbReference type="SMART" id="SM00052">
    <property type="entry name" value="EAL"/>
    <property type="match status" value="1"/>
</dbReference>
<keyword evidence="4" id="KW-1185">Reference proteome</keyword>
<dbReference type="PROSITE" id="PS51833">
    <property type="entry name" value="HDOD"/>
    <property type="match status" value="1"/>
</dbReference>
<evidence type="ECO:0000256" key="1">
    <source>
        <dbReference type="SAM" id="Phobius"/>
    </source>
</evidence>
<keyword evidence="1" id="KW-1133">Transmembrane helix</keyword>
<reference evidence="4" key="1">
    <citation type="journal article" date="2019" name="Int. J. Syst. Evol. Microbiol.">
        <title>The Global Catalogue of Microorganisms (GCM) 10K type strain sequencing project: providing services to taxonomists for standard genome sequencing and annotation.</title>
        <authorList>
            <consortium name="The Broad Institute Genomics Platform"/>
            <consortium name="The Broad Institute Genome Sequencing Center for Infectious Disease"/>
            <person name="Wu L."/>
            <person name="Ma J."/>
        </authorList>
    </citation>
    <scope>NUCLEOTIDE SEQUENCE [LARGE SCALE GENOMIC DNA]</scope>
    <source>
        <strain evidence="4">JCM 14331</strain>
    </source>
</reference>
<dbReference type="Gene3D" id="3.20.20.450">
    <property type="entry name" value="EAL domain"/>
    <property type="match status" value="1"/>
</dbReference>
<evidence type="ECO:0000259" key="2">
    <source>
        <dbReference type="PROSITE" id="PS51833"/>
    </source>
</evidence>
<organism evidence="3 4">
    <name type="scientific">Rheinheimera aquimaris</name>
    <dbReference type="NCBI Taxonomy" id="412437"/>
    <lineage>
        <taxon>Bacteria</taxon>
        <taxon>Pseudomonadati</taxon>
        <taxon>Pseudomonadota</taxon>
        <taxon>Gammaproteobacteria</taxon>
        <taxon>Chromatiales</taxon>
        <taxon>Chromatiaceae</taxon>
        <taxon>Rheinheimera</taxon>
    </lineage>
</organism>
<dbReference type="RefSeq" id="WP_226768079.1">
    <property type="nucleotide sequence ID" value="NZ_BAAAEO010000006.1"/>
</dbReference>
<evidence type="ECO:0000313" key="3">
    <source>
        <dbReference type="EMBL" id="GAA0563674.1"/>
    </source>
</evidence>
<dbReference type="InterPro" id="IPR014408">
    <property type="entry name" value="dGMP_Pdiesterase_EAL/HD-GYP"/>
</dbReference>
<dbReference type="PANTHER" id="PTHR33525">
    <property type="match status" value="1"/>
</dbReference>
<dbReference type="Pfam" id="PF08668">
    <property type="entry name" value="HDOD"/>
    <property type="match status" value="1"/>
</dbReference>
<protein>
    <submittedName>
        <fullName evidence="3">EAL domain-containing protein</fullName>
    </submittedName>
</protein>
<feature type="transmembrane region" description="Helical" evidence="1">
    <location>
        <begin position="281"/>
        <end position="301"/>
    </location>
</feature>
<accession>A0ABP3PGZ5</accession>
<keyword evidence="1" id="KW-0812">Transmembrane</keyword>
<dbReference type="InterPro" id="IPR052340">
    <property type="entry name" value="RNase_Y/CdgJ"/>
</dbReference>
<dbReference type="Proteomes" id="UP001501169">
    <property type="component" value="Unassembled WGS sequence"/>
</dbReference>
<sequence>MTSLNTEINALNDLGAMLVAQPVFDADKQRYAVELLLNNSISIKGLLLDTSLGNEQLSMYCQAISVQADQYRTAVFVNVSAQLLLSAAKLALQPGRTILTLTGDIDVTPALLACVAAYKQQGFRFALNNSCVNDNILPLLALVGIIRLDMLGSSLAQVEHYKKRYARPDLLWLAEKVETEQQFAACKALGCNLFQGYFLSDALAVDGKKIEPGALKLTEIIRCLFSAEPDINELARLLNDEPAIVMGILKIANSPLYRKTRDVSSVKEMVTRLGLELVRKWVLTYAVLGTATAAAAITVLARAYSAQSIARHWQRTEQQCQQYFLAALISGSDMLFGIASERLLPYLNINPTIFDAIVNNNGPIAQALTTVRSIERSYALKQPVNAQDMPYLNFYAAELSQIQQRLAEAGF</sequence>
<dbReference type="InterPro" id="IPR001633">
    <property type="entry name" value="EAL_dom"/>
</dbReference>
<proteinExistence type="predicted"/>
<keyword evidence="1" id="KW-0472">Membrane</keyword>
<dbReference type="SUPFAM" id="SSF109604">
    <property type="entry name" value="HD-domain/PDEase-like"/>
    <property type="match status" value="1"/>
</dbReference>
<dbReference type="EMBL" id="BAAAEO010000006">
    <property type="protein sequence ID" value="GAA0563674.1"/>
    <property type="molecule type" value="Genomic_DNA"/>
</dbReference>
<dbReference type="Gene3D" id="1.10.3210.10">
    <property type="entry name" value="Hypothetical protein af1432"/>
    <property type="match status" value="1"/>
</dbReference>
<dbReference type="InterPro" id="IPR013976">
    <property type="entry name" value="HDOD"/>
</dbReference>
<dbReference type="SUPFAM" id="SSF141868">
    <property type="entry name" value="EAL domain-like"/>
    <property type="match status" value="1"/>
</dbReference>
<evidence type="ECO:0000313" key="4">
    <source>
        <dbReference type="Proteomes" id="UP001501169"/>
    </source>
</evidence>
<dbReference type="PANTHER" id="PTHR33525:SF4">
    <property type="entry name" value="CYCLIC DI-GMP PHOSPHODIESTERASE CDGJ"/>
    <property type="match status" value="1"/>
</dbReference>